<protein>
    <submittedName>
        <fullName evidence="2">Uncharacterized protein</fullName>
    </submittedName>
</protein>
<dbReference type="OrthoDB" id="2535391at2759"/>
<reference evidence="2 3" key="1">
    <citation type="submission" date="2018-11" db="EMBL/GenBank/DDBJ databases">
        <authorList>
            <consortium name="Pathogen Informatics"/>
        </authorList>
    </citation>
    <scope>NUCLEOTIDE SEQUENCE [LARGE SCALE GENOMIC DNA]</scope>
</reference>
<proteinExistence type="predicted"/>
<dbReference type="AlphaFoldDB" id="A0A3P7IY87"/>
<name>A0A3P7IY87_STRVU</name>
<dbReference type="EMBL" id="UYYB01101025">
    <property type="protein sequence ID" value="VDM78110.1"/>
    <property type="molecule type" value="Genomic_DNA"/>
</dbReference>
<organism evidence="2 3">
    <name type="scientific">Strongylus vulgaris</name>
    <name type="common">Blood worm</name>
    <dbReference type="NCBI Taxonomy" id="40348"/>
    <lineage>
        <taxon>Eukaryota</taxon>
        <taxon>Metazoa</taxon>
        <taxon>Ecdysozoa</taxon>
        <taxon>Nematoda</taxon>
        <taxon>Chromadorea</taxon>
        <taxon>Rhabditida</taxon>
        <taxon>Rhabditina</taxon>
        <taxon>Rhabditomorpha</taxon>
        <taxon>Strongyloidea</taxon>
        <taxon>Strongylidae</taxon>
        <taxon>Strongylus</taxon>
    </lineage>
</organism>
<dbReference type="Proteomes" id="UP000270094">
    <property type="component" value="Unassembled WGS sequence"/>
</dbReference>
<sequence length="177" mass="20145">MRHFHSKSDNFVKLQTFCKEEIKKKNQYKQELYRIRTEYKRKCEEAAELRARLGKMQNCTLNLNDMTHDPFRTPISGRPPDQRSFLTSTPYGNHKRGDISESTISAMRQTSDSTSSFAAFGIPVVSMDSDGEHTDVEPCNVGHKAQPIFPSNGTGFRDNKVSFVFFIIAECVLIATI</sequence>
<evidence type="ECO:0000256" key="1">
    <source>
        <dbReference type="SAM" id="MobiDB-lite"/>
    </source>
</evidence>
<keyword evidence="3" id="KW-1185">Reference proteome</keyword>
<evidence type="ECO:0000313" key="3">
    <source>
        <dbReference type="Proteomes" id="UP000270094"/>
    </source>
</evidence>
<evidence type="ECO:0000313" key="2">
    <source>
        <dbReference type="EMBL" id="VDM78110.1"/>
    </source>
</evidence>
<gene>
    <name evidence="2" type="ORF">SVUK_LOCUS13108</name>
</gene>
<feature type="region of interest" description="Disordered" evidence="1">
    <location>
        <begin position="73"/>
        <end position="98"/>
    </location>
</feature>
<accession>A0A3P7IY87</accession>